<sequence length="242" mass="26112">MTTEAPLRRATTGTLDYYLLHAAAEDVQPIGLLVEEFVLADDLSATRLRSAGWTAAPVAATGHLGVEPLDGGWWSSAAFARAVRTDRQLRARLAATDRATAEATYHRLGGGALPGDEALRDHFHDDVPLASGAPLRLGTGTDVHRVLFAGELDDRRLERLSRQLRLAAPVDPPATRPGVIGTGRLRVNDTNARWDLQRVGGAWCIDVTSTPPGRDALRWLLRQLTDLARGQGLVPATIDRLG</sequence>
<dbReference type="OrthoDB" id="3362760at2"/>
<protein>
    <submittedName>
        <fullName evidence="1">Uncharacterized protein</fullName>
    </submittedName>
</protein>
<dbReference type="EMBL" id="LT607411">
    <property type="protein sequence ID" value="SCF14704.1"/>
    <property type="molecule type" value="Genomic_DNA"/>
</dbReference>
<accession>A0A1C4Y1W3</accession>
<dbReference type="Proteomes" id="UP000198242">
    <property type="component" value="Chromosome I"/>
</dbReference>
<reference evidence="2" key="1">
    <citation type="submission" date="2016-06" db="EMBL/GenBank/DDBJ databases">
        <authorList>
            <person name="Varghese N."/>
            <person name="Submissions Spin"/>
        </authorList>
    </citation>
    <scope>NUCLEOTIDE SEQUENCE [LARGE SCALE GENOMIC DNA]</scope>
    <source>
        <strain evidence="2">DSM 43909</strain>
    </source>
</reference>
<evidence type="ECO:0000313" key="2">
    <source>
        <dbReference type="Proteomes" id="UP000198242"/>
    </source>
</evidence>
<name>A0A1C4Y1W3_MICVI</name>
<organism evidence="1 2">
    <name type="scientific">Micromonospora viridifaciens</name>
    <dbReference type="NCBI Taxonomy" id="1881"/>
    <lineage>
        <taxon>Bacteria</taxon>
        <taxon>Bacillati</taxon>
        <taxon>Actinomycetota</taxon>
        <taxon>Actinomycetes</taxon>
        <taxon>Micromonosporales</taxon>
        <taxon>Micromonosporaceae</taxon>
        <taxon>Micromonospora</taxon>
    </lineage>
</organism>
<proteinExistence type="predicted"/>
<gene>
    <name evidence="1" type="ORF">GA0074695_3793</name>
</gene>
<keyword evidence="2" id="KW-1185">Reference proteome</keyword>
<evidence type="ECO:0000313" key="1">
    <source>
        <dbReference type="EMBL" id="SCF14704.1"/>
    </source>
</evidence>
<dbReference type="AlphaFoldDB" id="A0A1C4Y1W3"/>
<dbReference type="RefSeq" id="WP_089007448.1">
    <property type="nucleotide sequence ID" value="NZ_LT607411.1"/>
</dbReference>